<evidence type="ECO:0000313" key="7">
    <source>
        <dbReference type="Proteomes" id="UP001445732"/>
    </source>
</evidence>
<evidence type="ECO:0000256" key="4">
    <source>
        <dbReference type="ARBA" id="ARBA00023163"/>
    </source>
</evidence>
<dbReference type="InterPro" id="IPR000847">
    <property type="entry name" value="LysR_HTH_N"/>
</dbReference>
<proteinExistence type="inferred from homology"/>
<dbReference type="SUPFAM" id="SSF53850">
    <property type="entry name" value="Periplasmic binding protein-like II"/>
    <property type="match status" value="1"/>
</dbReference>
<dbReference type="Pfam" id="PF00126">
    <property type="entry name" value="HTH_1"/>
    <property type="match status" value="1"/>
</dbReference>
<dbReference type="Gene3D" id="3.40.190.10">
    <property type="entry name" value="Periplasmic binding protein-like II"/>
    <property type="match status" value="2"/>
</dbReference>
<evidence type="ECO:0000313" key="6">
    <source>
        <dbReference type="EMBL" id="MEQ7154524.1"/>
    </source>
</evidence>
<evidence type="ECO:0000256" key="1">
    <source>
        <dbReference type="ARBA" id="ARBA00009437"/>
    </source>
</evidence>
<dbReference type="Proteomes" id="UP001445732">
    <property type="component" value="Unassembled WGS sequence"/>
</dbReference>
<keyword evidence="3" id="KW-0238">DNA-binding</keyword>
<gene>
    <name evidence="6" type="ORF">ABN401_04790</name>
</gene>
<feature type="domain" description="HTH lysR-type" evidence="5">
    <location>
        <begin position="20"/>
        <end position="77"/>
    </location>
</feature>
<dbReference type="InterPro" id="IPR036390">
    <property type="entry name" value="WH_DNA-bd_sf"/>
</dbReference>
<dbReference type="Pfam" id="PF03466">
    <property type="entry name" value="LysR_substrate"/>
    <property type="match status" value="1"/>
</dbReference>
<dbReference type="EMBL" id="JBEGDD010000003">
    <property type="protein sequence ID" value="MEQ7154524.1"/>
    <property type="molecule type" value="Genomic_DNA"/>
</dbReference>
<evidence type="ECO:0000256" key="3">
    <source>
        <dbReference type="ARBA" id="ARBA00023125"/>
    </source>
</evidence>
<comment type="similarity">
    <text evidence="1">Belongs to the LysR transcriptional regulatory family.</text>
</comment>
<dbReference type="InterPro" id="IPR005119">
    <property type="entry name" value="LysR_subst-bd"/>
</dbReference>
<dbReference type="SUPFAM" id="SSF46785">
    <property type="entry name" value="Winged helix' DNA-binding domain"/>
    <property type="match status" value="1"/>
</dbReference>
<sequence length="323" mass="35199">MKTCYRDRTTTLPNPMNRPPPLETIEAFIEAAHGPSFKVAAARCAISPAAFSRRIQALSQRLGVDLFDRTGEGLRLTEAGKRCLAQLEPAYLELLRAAATASGRRESLQVRLSLSHSLAVGWLIPRLGGLRDVAPDIELSLDTVRDESALRRGSVDLALCFSDSDLSGLASRRLIGVAGGPLASPELARRFRDNPDLAEFPRLSVTVPSGLWEWWTEQAQQPPITATTQFDIMQAAYEAAAQGMGIVLGALPTVEPYLKDGRLVEIGLPWFRYPGQYCLAATPAGRRRRPVATVWSWLEAQARQTPSLRVGVANASLSRSASL</sequence>
<reference evidence="6 7" key="1">
    <citation type="submission" date="2024-06" db="EMBL/GenBank/DDBJ databases">
        <title>Brevundimonas sp. C11.</title>
        <authorList>
            <person name="Maltman C."/>
        </authorList>
    </citation>
    <scope>NUCLEOTIDE SEQUENCE [LARGE SCALE GENOMIC DNA]</scope>
    <source>
        <strain evidence="6 7">C11</strain>
    </source>
</reference>
<accession>A0ABV1NMB9</accession>
<dbReference type="InterPro" id="IPR058163">
    <property type="entry name" value="LysR-type_TF_proteobact-type"/>
</dbReference>
<comment type="caution">
    <text evidence="6">The sequence shown here is derived from an EMBL/GenBank/DDBJ whole genome shotgun (WGS) entry which is preliminary data.</text>
</comment>
<dbReference type="PROSITE" id="PS50931">
    <property type="entry name" value="HTH_LYSR"/>
    <property type="match status" value="1"/>
</dbReference>
<dbReference type="Gene3D" id="1.10.10.10">
    <property type="entry name" value="Winged helix-like DNA-binding domain superfamily/Winged helix DNA-binding domain"/>
    <property type="match status" value="1"/>
</dbReference>
<protein>
    <submittedName>
        <fullName evidence="6">LysR substrate-binding domain-containing protein</fullName>
    </submittedName>
</protein>
<dbReference type="RefSeq" id="WP_349683691.1">
    <property type="nucleotide sequence ID" value="NZ_JBEGDD010000003.1"/>
</dbReference>
<dbReference type="InterPro" id="IPR036388">
    <property type="entry name" value="WH-like_DNA-bd_sf"/>
</dbReference>
<keyword evidence="7" id="KW-1185">Reference proteome</keyword>
<keyword evidence="4" id="KW-0804">Transcription</keyword>
<organism evidence="6 7">
    <name type="scientific">Brevundimonas aurifodinae</name>
    <dbReference type="NCBI Taxonomy" id="1508312"/>
    <lineage>
        <taxon>Bacteria</taxon>
        <taxon>Pseudomonadati</taxon>
        <taxon>Pseudomonadota</taxon>
        <taxon>Alphaproteobacteria</taxon>
        <taxon>Caulobacterales</taxon>
        <taxon>Caulobacteraceae</taxon>
        <taxon>Brevundimonas</taxon>
    </lineage>
</organism>
<dbReference type="PANTHER" id="PTHR30537">
    <property type="entry name" value="HTH-TYPE TRANSCRIPTIONAL REGULATOR"/>
    <property type="match status" value="1"/>
</dbReference>
<evidence type="ECO:0000259" key="5">
    <source>
        <dbReference type="PROSITE" id="PS50931"/>
    </source>
</evidence>
<name>A0ABV1NMB9_9CAUL</name>
<evidence type="ECO:0000256" key="2">
    <source>
        <dbReference type="ARBA" id="ARBA00023015"/>
    </source>
</evidence>
<keyword evidence="2" id="KW-0805">Transcription regulation</keyword>
<dbReference type="PANTHER" id="PTHR30537:SF74">
    <property type="entry name" value="HTH-TYPE TRANSCRIPTIONAL REGULATOR TRPI"/>
    <property type="match status" value="1"/>
</dbReference>